<dbReference type="Gene3D" id="3.40.50.150">
    <property type="entry name" value="Vaccinia Virus protein VP39"/>
    <property type="match status" value="1"/>
</dbReference>
<dbReference type="RefSeq" id="WP_133734770.1">
    <property type="nucleotide sequence ID" value="NZ_SOAX01000001.1"/>
</dbReference>
<evidence type="ECO:0000256" key="1">
    <source>
        <dbReference type="ARBA" id="ARBA00022603"/>
    </source>
</evidence>
<organism evidence="3 4">
    <name type="scientific">Halospina denitrificans</name>
    <dbReference type="NCBI Taxonomy" id="332522"/>
    <lineage>
        <taxon>Bacteria</taxon>
        <taxon>Pseudomonadati</taxon>
        <taxon>Pseudomonadota</taxon>
        <taxon>Gammaproteobacteria</taxon>
        <taxon>Halospina</taxon>
    </lineage>
</organism>
<accession>A0A4R7K1C7</accession>
<sequence length="284" mass="32174">MTDSRDTASISFTGLYTGEVWYRNGLSPRFLSTRSGAGLYHAMTPFESASRWLGGNNLRVVLVQRHLLMDHLLEQLIREAGVSQVLEIASGMSPRGYRFRKRFPQVTYVETDIPGMAQRKRRELEAAGCLGDRHRVLPLDVFHSDGERALETVVSNNFREGEPLVIITEGLTSYFTLADMEPFWQRLAALGDRFPGSRYLMETYYLPESGVFSATVQRLALLLGRLSDSTVSFHFRNDEEIRSCFGRLGFSGTRVHDPADYYELLPVPRSRRQTLVRIVEGAIG</sequence>
<keyword evidence="4" id="KW-1185">Reference proteome</keyword>
<comment type="caution">
    <text evidence="3">The sequence shown here is derived from an EMBL/GenBank/DDBJ whole genome shotgun (WGS) entry which is preliminary data.</text>
</comment>
<dbReference type="GO" id="GO:0008168">
    <property type="term" value="F:methyltransferase activity"/>
    <property type="evidence" value="ECO:0007669"/>
    <property type="project" value="UniProtKB-KW"/>
</dbReference>
<keyword evidence="1 3" id="KW-0489">Methyltransferase</keyword>
<dbReference type="InterPro" id="IPR007213">
    <property type="entry name" value="Ppm1/Ppm2/Tcmp"/>
</dbReference>
<dbReference type="Proteomes" id="UP000295830">
    <property type="component" value="Unassembled WGS sequence"/>
</dbReference>
<evidence type="ECO:0000313" key="3">
    <source>
        <dbReference type="EMBL" id="TDT44385.1"/>
    </source>
</evidence>
<dbReference type="AlphaFoldDB" id="A0A4R7K1C7"/>
<reference evidence="3 4" key="1">
    <citation type="submission" date="2019-03" db="EMBL/GenBank/DDBJ databases">
        <title>Genomic Encyclopedia of Type Strains, Phase IV (KMG-IV): sequencing the most valuable type-strain genomes for metagenomic binning, comparative biology and taxonomic classification.</title>
        <authorList>
            <person name="Goeker M."/>
        </authorList>
    </citation>
    <scope>NUCLEOTIDE SEQUENCE [LARGE SCALE GENOMIC DNA]</scope>
    <source>
        <strain evidence="3 4">DSM 15505</strain>
    </source>
</reference>
<proteinExistence type="predicted"/>
<evidence type="ECO:0000313" key="4">
    <source>
        <dbReference type="Proteomes" id="UP000295830"/>
    </source>
</evidence>
<dbReference type="InterPro" id="IPR029063">
    <property type="entry name" value="SAM-dependent_MTases_sf"/>
</dbReference>
<dbReference type="OrthoDB" id="7063113at2"/>
<dbReference type="SUPFAM" id="SSF53335">
    <property type="entry name" value="S-adenosyl-L-methionine-dependent methyltransferases"/>
    <property type="match status" value="1"/>
</dbReference>
<keyword evidence="2 3" id="KW-0808">Transferase</keyword>
<dbReference type="EMBL" id="SOAX01000001">
    <property type="protein sequence ID" value="TDT44385.1"/>
    <property type="molecule type" value="Genomic_DNA"/>
</dbReference>
<dbReference type="GO" id="GO:0032259">
    <property type="term" value="P:methylation"/>
    <property type="evidence" value="ECO:0007669"/>
    <property type="project" value="UniProtKB-KW"/>
</dbReference>
<dbReference type="PANTHER" id="PTHR43619">
    <property type="entry name" value="S-ADENOSYL-L-METHIONINE-DEPENDENT METHYLTRANSFERASE YKTD-RELATED"/>
    <property type="match status" value="1"/>
</dbReference>
<dbReference type="Pfam" id="PF04072">
    <property type="entry name" value="LCM"/>
    <property type="match status" value="1"/>
</dbReference>
<gene>
    <name evidence="3" type="ORF">DES49_0487</name>
</gene>
<name>A0A4R7K1C7_9GAMM</name>
<protein>
    <submittedName>
        <fullName evidence="3">Leucine carboxyl methyltransferase</fullName>
    </submittedName>
</protein>
<dbReference type="PANTHER" id="PTHR43619:SF2">
    <property type="entry name" value="S-ADENOSYL-L-METHIONINE-DEPENDENT METHYLTRANSFERASES SUPERFAMILY PROTEIN"/>
    <property type="match status" value="1"/>
</dbReference>
<evidence type="ECO:0000256" key="2">
    <source>
        <dbReference type="ARBA" id="ARBA00022679"/>
    </source>
</evidence>